<gene>
    <name evidence="1" type="ORF">BaRGS_00032960</name>
</gene>
<dbReference type="EMBL" id="JACVVK020000393">
    <property type="protein sequence ID" value="KAK7475814.1"/>
    <property type="molecule type" value="Genomic_DNA"/>
</dbReference>
<accession>A0ABD0JLS5</accession>
<organism evidence="1 2">
    <name type="scientific">Batillaria attramentaria</name>
    <dbReference type="NCBI Taxonomy" id="370345"/>
    <lineage>
        <taxon>Eukaryota</taxon>
        <taxon>Metazoa</taxon>
        <taxon>Spiralia</taxon>
        <taxon>Lophotrochozoa</taxon>
        <taxon>Mollusca</taxon>
        <taxon>Gastropoda</taxon>
        <taxon>Caenogastropoda</taxon>
        <taxon>Sorbeoconcha</taxon>
        <taxon>Cerithioidea</taxon>
        <taxon>Batillariidae</taxon>
        <taxon>Batillaria</taxon>
    </lineage>
</organism>
<reference evidence="1 2" key="1">
    <citation type="journal article" date="2023" name="Sci. Data">
        <title>Genome assembly of the Korean intertidal mud-creeper Batillaria attramentaria.</title>
        <authorList>
            <person name="Patra A.K."/>
            <person name="Ho P.T."/>
            <person name="Jun S."/>
            <person name="Lee S.J."/>
            <person name="Kim Y."/>
            <person name="Won Y.J."/>
        </authorList>
    </citation>
    <scope>NUCLEOTIDE SEQUENCE [LARGE SCALE GENOMIC DNA]</scope>
    <source>
        <strain evidence="1">Wonlab-2016</strain>
    </source>
</reference>
<keyword evidence="2" id="KW-1185">Reference proteome</keyword>
<evidence type="ECO:0000313" key="2">
    <source>
        <dbReference type="Proteomes" id="UP001519460"/>
    </source>
</evidence>
<name>A0ABD0JLS5_9CAEN</name>
<dbReference type="Proteomes" id="UP001519460">
    <property type="component" value="Unassembled WGS sequence"/>
</dbReference>
<feature type="non-terminal residue" evidence="1">
    <location>
        <position position="1"/>
    </location>
</feature>
<comment type="caution">
    <text evidence="1">The sequence shown here is derived from an EMBL/GenBank/DDBJ whole genome shotgun (WGS) entry which is preliminary data.</text>
</comment>
<evidence type="ECO:0000313" key="1">
    <source>
        <dbReference type="EMBL" id="KAK7475814.1"/>
    </source>
</evidence>
<proteinExistence type="predicted"/>
<protein>
    <submittedName>
        <fullName evidence="1">Uncharacterized protein</fullName>
    </submittedName>
</protein>
<dbReference type="AlphaFoldDB" id="A0ABD0JLS5"/>
<sequence length="111" mass="11533">AVLRKTDAACTESDVQACYTGINTNIGAICGTPLTGSDKDTGCSTVKNALDNCDAGYDTCAAPISTAVTTSRTGAHKAYDLTCGAAQFLMSWPLYIAVLVVTIKQFLNSSQ</sequence>